<evidence type="ECO:0000313" key="1">
    <source>
        <dbReference type="EMBL" id="JAD51238.1"/>
    </source>
</evidence>
<accession>A0A0A9AMZ7</accession>
<dbReference type="AlphaFoldDB" id="A0A0A9AMZ7"/>
<reference evidence="1" key="1">
    <citation type="submission" date="2014-09" db="EMBL/GenBank/DDBJ databases">
        <authorList>
            <person name="Magalhaes I.L.F."/>
            <person name="Oliveira U."/>
            <person name="Santos F.R."/>
            <person name="Vidigal T.H.D.A."/>
            <person name="Brescovit A.D."/>
            <person name="Santos A.J."/>
        </authorList>
    </citation>
    <scope>NUCLEOTIDE SEQUENCE</scope>
    <source>
        <tissue evidence="1">Shoot tissue taken approximately 20 cm above the soil surface</tissue>
    </source>
</reference>
<sequence length="28" mass="3168">MGCWLDWALFGYWADWLTACCGSGPLMI</sequence>
<dbReference type="EMBL" id="GBRH01246657">
    <property type="protein sequence ID" value="JAD51238.1"/>
    <property type="molecule type" value="Transcribed_RNA"/>
</dbReference>
<organism evidence="1">
    <name type="scientific">Arundo donax</name>
    <name type="common">Giant reed</name>
    <name type="synonym">Donax arundinaceus</name>
    <dbReference type="NCBI Taxonomy" id="35708"/>
    <lineage>
        <taxon>Eukaryota</taxon>
        <taxon>Viridiplantae</taxon>
        <taxon>Streptophyta</taxon>
        <taxon>Embryophyta</taxon>
        <taxon>Tracheophyta</taxon>
        <taxon>Spermatophyta</taxon>
        <taxon>Magnoliopsida</taxon>
        <taxon>Liliopsida</taxon>
        <taxon>Poales</taxon>
        <taxon>Poaceae</taxon>
        <taxon>PACMAD clade</taxon>
        <taxon>Arundinoideae</taxon>
        <taxon>Arundineae</taxon>
        <taxon>Arundo</taxon>
    </lineage>
</organism>
<proteinExistence type="predicted"/>
<reference evidence="1" key="2">
    <citation type="journal article" date="2015" name="Data Brief">
        <title>Shoot transcriptome of the giant reed, Arundo donax.</title>
        <authorList>
            <person name="Barrero R.A."/>
            <person name="Guerrero F.D."/>
            <person name="Moolhuijzen P."/>
            <person name="Goolsby J.A."/>
            <person name="Tidwell J."/>
            <person name="Bellgard S.E."/>
            <person name="Bellgard M.I."/>
        </authorList>
    </citation>
    <scope>NUCLEOTIDE SEQUENCE</scope>
    <source>
        <tissue evidence="1">Shoot tissue taken approximately 20 cm above the soil surface</tissue>
    </source>
</reference>
<protein>
    <submittedName>
        <fullName evidence="1">Uncharacterized protein</fullName>
    </submittedName>
</protein>
<name>A0A0A9AMZ7_ARUDO</name>